<dbReference type="InterPro" id="IPR014001">
    <property type="entry name" value="Helicase_ATP-bd"/>
</dbReference>
<dbReference type="InterPro" id="IPR012340">
    <property type="entry name" value="NA-bd_OB-fold"/>
</dbReference>
<dbReference type="SMART" id="SM00490">
    <property type="entry name" value="HELICc"/>
    <property type="match status" value="1"/>
</dbReference>
<evidence type="ECO:0000259" key="9">
    <source>
        <dbReference type="PROSITE" id="PS51192"/>
    </source>
</evidence>
<dbReference type="Pfam" id="PF00270">
    <property type="entry name" value="DEAD"/>
    <property type="match status" value="1"/>
</dbReference>
<keyword evidence="5" id="KW-0067">ATP-binding</keyword>
<dbReference type="InterPro" id="IPR011545">
    <property type="entry name" value="DEAD/DEAH_box_helicase_dom"/>
</dbReference>
<dbReference type="SMART" id="SM00487">
    <property type="entry name" value="DEXDc"/>
    <property type="match status" value="1"/>
</dbReference>
<evidence type="ECO:0000313" key="11">
    <source>
        <dbReference type="EMBL" id="MBO1321317.1"/>
    </source>
</evidence>
<dbReference type="Proteomes" id="UP000664417">
    <property type="component" value="Unassembled WGS sequence"/>
</dbReference>
<dbReference type="CDD" id="cd04488">
    <property type="entry name" value="RecG_wedge_OBF"/>
    <property type="match status" value="1"/>
</dbReference>
<dbReference type="Pfam" id="PF19833">
    <property type="entry name" value="RecG_dom3_C"/>
    <property type="match status" value="1"/>
</dbReference>
<dbReference type="GO" id="GO:0016787">
    <property type="term" value="F:hydrolase activity"/>
    <property type="evidence" value="ECO:0007669"/>
    <property type="project" value="UniProtKB-KW"/>
</dbReference>
<comment type="caution">
    <text evidence="11">The sequence shown here is derived from an EMBL/GenBank/DDBJ whole genome shotgun (WGS) entry which is preliminary data.</text>
</comment>
<dbReference type="Pfam" id="PF00271">
    <property type="entry name" value="Helicase_C"/>
    <property type="match status" value="1"/>
</dbReference>
<gene>
    <name evidence="11" type="ORF">J3U88_22745</name>
</gene>
<evidence type="ECO:0000256" key="7">
    <source>
        <dbReference type="ARBA" id="ARBA00023204"/>
    </source>
</evidence>
<keyword evidence="2" id="KW-0227">DNA damage</keyword>
<dbReference type="InterPro" id="IPR001650">
    <property type="entry name" value="Helicase_C-like"/>
</dbReference>
<dbReference type="PROSITE" id="PS51192">
    <property type="entry name" value="HELICASE_ATP_BIND_1"/>
    <property type="match status" value="1"/>
</dbReference>
<keyword evidence="12" id="KW-1185">Reference proteome</keyword>
<dbReference type="PANTHER" id="PTHR47964:SF1">
    <property type="entry name" value="ATP-DEPENDENT DNA HELICASE HOMOLOG RECG, CHLOROPLASTIC"/>
    <property type="match status" value="1"/>
</dbReference>
<dbReference type="SUPFAM" id="SSF52540">
    <property type="entry name" value="P-loop containing nucleoside triphosphate hydrolases"/>
    <property type="match status" value="2"/>
</dbReference>
<dbReference type="GO" id="GO:0003678">
    <property type="term" value="F:DNA helicase activity"/>
    <property type="evidence" value="ECO:0007669"/>
    <property type="project" value="TreeGrafter"/>
</dbReference>
<reference evidence="11" key="1">
    <citation type="submission" date="2021-03" db="EMBL/GenBank/DDBJ databases">
        <authorList>
            <person name="Wang G."/>
        </authorList>
    </citation>
    <scope>NUCLEOTIDE SEQUENCE</scope>
    <source>
        <strain evidence="11">KCTC 12899</strain>
    </source>
</reference>
<dbReference type="EMBL" id="JAFREP010000023">
    <property type="protein sequence ID" value="MBO1321317.1"/>
    <property type="molecule type" value="Genomic_DNA"/>
</dbReference>
<dbReference type="RefSeq" id="WP_207861291.1">
    <property type="nucleotide sequence ID" value="NZ_JAFREP010000023.1"/>
</dbReference>
<evidence type="ECO:0000256" key="3">
    <source>
        <dbReference type="ARBA" id="ARBA00022801"/>
    </source>
</evidence>
<dbReference type="GO" id="GO:0006281">
    <property type="term" value="P:DNA repair"/>
    <property type="evidence" value="ECO:0007669"/>
    <property type="project" value="UniProtKB-KW"/>
</dbReference>
<accession>A0A8J7U544</accession>
<evidence type="ECO:0000256" key="2">
    <source>
        <dbReference type="ARBA" id="ARBA00022763"/>
    </source>
</evidence>
<dbReference type="InterPro" id="IPR033454">
    <property type="entry name" value="RecG_wedge"/>
</dbReference>
<dbReference type="Gene3D" id="3.40.50.300">
    <property type="entry name" value="P-loop containing nucleotide triphosphate hydrolases"/>
    <property type="match status" value="2"/>
</dbReference>
<protein>
    <recommendedName>
        <fullName evidence="8">Probable DNA 3'-5' helicase RecG</fullName>
    </recommendedName>
</protein>
<keyword evidence="3" id="KW-0378">Hydrolase</keyword>
<evidence type="ECO:0000256" key="1">
    <source>
        <dbReference type="ARBA" id="ARBA00022741"/>
    </source>
</evidence>
<organism evidence="11 12">
    <name type="scientific">Acanthopleuribacter pedis</name>
    <dbReference type="NCBI Taxonomy" id="442870"/>
    <lineage>
        <taxon>Bacteria</taxon>
        <taxon>Pseudomonadati</taxon>
        <taxon>Acidobacteriota</taxon>
        <taxon>Holophagae</taxon>
        <taxon>Acanthopleuribacterales</taxon>
        <taxon>Acanthopleuribacteraceae</taxon>
        <taxon>Acanthopleuribacter</taxon>
    </lineage>
</organism>
<evidence type="ECO:0000256" key="5">
    <source>
        <dbReference type="ARBA" id="ARBA00022840"/>
    </source>
</evidence>
<dbReference type="SUPFAM" id="SSF50249">
    <property type="entry name" value="Nucleic acid-binding proteins"/>
    <property type="match status" value="1"/>
</dbReference>
<evidence type="ECO:0000259" key="10">
    <source>
        <dbReference type="PROSITE" id="PS51194"/>
    </source>
</evidence>
<dbReference type="Gene3D" id="2.40.50.140">
    <property type="entry name" value="Nucleic acid-binding proteins"/>
    <property type="match status" value="1"/>
</dbReference>
<feature type="domain" description="Helicase C-terminal" evidence="10">
    <location>
        <begin position="475"/>
        <end position="636"/>
    </location>
</feature>
<evidence type="ECO:0000313" key="12">
    <source>
        <dbReference type="Proteomes" id="UP000664417"/>
    </source>
</evidence>
<dbReference type="InterPro" id="IPR045562">
    <property type="entry name" value="RecG_dom3_C"/>
</dbReference>
<dbReference type="InterPro" id="IPR047112">
    <property type="entry name" value="RecG/Mfd"/>
</dbReference>
<dbReference type="GO" id="GO:0003677">
    <property type="term" value="F:DNA binding"/>
    <property type="evidence" value="ECO:0007669"/>
    <property type="project" value="UniProtKB-KW"/>
</dbReference>
<dbReference type="PANTHER" id="PTHR47964">
    <property type="entry name" value="ATP-DEPENDENT DNA HELICASE HOMOLOG RECG, CHLOROPLASTIC"/>
    <property type="match status" value="1"/>
</dbReference>
<dbReference type="Pfam" id="PF17191">
    <property type="entry name" value="RecG_wedge"/>
    <property type="match status" value="1"/>
</dbReference>
<name>A0A8J7U544_9BACT</name>
<evidence type="ECO:0000256" key="6">
    <source>
        <dbReference type="ARBA" id="ARBA00023125"/>
    </source>
</evidence>
<dbReference type="GO" id="GO:0005524">
    <property type="term" value="F:ATP binding"/>
    <property type="evidence" value="ECO:0007669"/>
    <property type="project" value="UniProtKB-KW"/>
</dbReference>
<keyword evidence="4 11" id="KW-0347">Helicase</keyword>
<evidence type="ECO:0000256" key="4">
    <source>
        <dbReference type="ARBA" id="ARBA00022806"/>
    </source>
</evidence>
<dbReference type="InterPro" id="IPR027417">
    <property type="entry name" value="P-loop_NTPase"/>
</dbReference>
<proteinExistence type="predicted"/>
<keyword evidence="1" id="KW-0547">Nucleotide-binding</keyword>
<evidence type="ECO:0000256" key="8">
    <source>
        <dbReference type="ARBA" id="ARBA00049819"/>
    </source>
</evidence>
<keyword evidence="7" id="KW-0234">DNA repair</keyword>
<dbReference type="AlphaFoldDB" id="A0A8J7U544"/>
<dbReference type="PROSITE" id="PS51194">
    <property type="entry name" value="HELICASE_CTER"/>
    <property type="match status" value="1"/>
</dbReference>
<feature type="domain" description="Helicase ATP-binding" evidence="9">
    <location>
        <begin position="295"/>
        <end position="456"/>
    </location>
</feature>
<sequence>MTAAETQIGENTPWQAQPLAKMKIKGLGAKSREKLAKAGVLTFGDLLALLPRDYFDYSRILPIPQAPLEKQVHIRGRVISRELSITKNKRIPVLEILVDDGHGTLRVVWFNQTHIHDRIIKNQTLSLFGKIRYERNGRTMNSPNFEVVAAHANPETGEPQIEPVYREIGGLRSAQINGWVQAAIQQIPREETLPAKVMNHFLFPSHAEAISRIHNPENSVQLDQILKRQDPAWRRLVFEEFFHFHCQRIQAKQQVPSRHYPRLQPHDRERDAFLAKLPFQLTGDQRRVIDQMTAWLRGGKKLNSLIQGDVGCGKTVVGLAMGWFFKLAGWQTVLLCPTVVLADQHYQKAAQLLATLGVRCALLTGKRSRTEIREVLEGLGGGQIDLVIGTHRLLAEDVVFAKLGLVLIDEQQRFGVAQRASLLQKGREPHYLAFSATPIPRSLAMTLFGEVDVLQIRQRPAFQKPVRTALKRAANRDEVVAFARKRLDAGESVFWVFPLIEGEAEDEERSANAMWQRFRENEFAGVSVGLVHGRLDKDRVDTEMTAFKEGRHRVLLATTVIEVGVDVPKATVMVIEGADYFGLSQLHQLRGRVGRGGRQAFCFLMVDGVPDKDQLQRLRFLEKHDDGFEIAEYDLERRGAGEFFGKRQSGVSDFQFGDPWRDRDLMQAARQAALAFLQ</sequence>
<keyword evidence="6" id="KW-0238">DNA-binding</keyword>